<evidence type="ECO:0000313" key="9">
    <source>
        <dbReference type="Proteomes" id="UP000244722"/>
    </source>
</evidence>
<feature type="transmembrane region" description="Helical" evidence="6">
    <location>
        <begin position="265"/>
        <end position="287"/>
    </location>
</feature>
<feature type="transmembrane region" description="Helical" evidence="6">
    <location>
        <begin position="41"/>
        <end position="65"/>
    </location>
</feature>
<evidence type="ECO:0000256" key="6">
    <source>
        <dbReference type="SAM" id="Phobius"/>
    </source>
</evidence>
<keyword evidence="9" id="KW-1185">Reference proteome</keyword>
<evidence type="ECO:0000256" key="1">
    <source>
        <dbReference type="ARBA" id="ARBA00004141"/>
    </source>
</evidence>
<accession>A0A2T6ZZS0</accession>
<feature type="transmembrane region" description="Helical" evidence="6">
    <location>
        <begin position="6"/>
        <end position="29"/>
    </location>
</feature>
<feature type="transmembrane region" description="Helical" evidence="6">
    <location>
        <begin position="186"/>
        <end position="206"/>
    </location>
</feature>
<feature type="transmembrane region" description="Helical" evidence="6">
    <location>
        <begin position="97"/>
        <end position="121"/>
    </location>
</feature>
<comment type="caution">
    <text evidence="8">The sequence shown here is derived from an EMBL/GenBank/DDBJ whole genome shotgun (WGS) entry which is preliminary data.</text>
</comment>
<dbReference type="PANTHER" id="PTHR33048">
    <property type="entry name" value="PTH11-LIKE INTEGRAL MEMBRANE PROTEIN (AFU_ORTHOLOGUE AFUA_5G11245)"/>
    <property type="match status" value="1"/>
</dbReference>
<dbReference type="OrthoDB" id="5372266at2759"/>
<evidence type="ECO:0000256" key="5">
    <source>
        <dbReference type="ARBA" id="ARBA00038359"/>
    </source>
</evidence>
<evidence type="ECO:0000313" key="8">
    <source>
        <dbReference type="EMBL" id="PUU80998.1"/>
    </source>
</evidence>
<dbReference type="AlphaFoldDB" id="A0A2T6ZZS0"/>
<evidence type="ECO:0000256" key="3">
    <source>
        <dbReference type="ARBA" id="ARBA00022989"/>
    </source>
</evidence>
<feature type="transmembrane region" description="Helical" evidence="6">
    <location>
        <begin position="133"/>
        <end position="154"/>
    </location>
</feature>
<proteinExistence type="inferred from homology"/>
<dbReference type="PANTHER" id="PTHR33048:SF47">
    <property type="entry name" value="INTEGRAL MEMBRANE PROTEIN-RELATED"/>
    <property type="match status" value="1"/>
</dbReference>
<evidence type="ECO:0000259" key="7">
    <source>
        <dbReference type="Pfam" id="PF20684"/>
    </source>
</evidence>
<dbReference type="STRING" id="42251.A0A2T6ZZS0"/>
<gene>
    <name evidence="8" type="ORF">B9Z19DRAFT_1122633</name>
</gene>
<dbReference type="InterPro" id="IPR052337">
    <property type="entry name" value="SAT4-like"/>
</dbReference>
<comment type="similarity">
    <text evidence="5">Belongs to the SAT4 family.</text>
</comment>
<protein>
    <recommendedName>
        <fullName evidence="7">Rhodopsin domain-containing protein</fullName>
    </recommendedName>
</protein>
<evidence type="ECO:0000256" key="4">
    <source>
        <dbReference type="ARBA" id="ARBA00023136"/>
    </source>
</evidence>
<keyword evidence="3 6" id="KW-1133">Transmembrane helix</keyword>
<evidence type="ECO:0000256" key="2">
    <source>
        <dbReference type="ARBA" id="ARBA00022692"/>
    </source>
</evidence>
<dbReference type="GO" id="GO:0016020">
    <property type="term" value="C:membrane"/>
    <property type="evidence" value="ECO:0007669"/>
    <property type="project" value="UniProtKB-SubCell"/>
</dbReference>
<dbReference type="InterPro" id="IPR049326">
    <property type="entry name" value="Rhodopsin_dom_fungi"/>
</dbReference>
<organism evidence="8 9">
    <name type="scientific">Tuber borchii</name>
    <name type="common">White truffle</name>
    <dbReference type="NCBI Taxonomy" id="42251"/>
    <lineage>
        <taxon>Eukaryota</taxon>
        <taxon>Fungi</taxon>
        <taxon>Dikarya</taxon>
        <taxon>Ascomycota</taxon>
        <taxon>Pezizomycotina</taxon>
        <taxon>Pezizomycetes</taxon>
        <taxon>Pezizales</taxon>
        <taxon>Tuberaceae</taxon>
        <taxon>Tuber</taxon>
    </lineage>
</organism>
<keyword evidence="2 6" id="KW-0812">Transmembrane</keyword>
<comment type="subcellular location">
    <subcellularLocation>
        <location evidence="1">Membrane</location>
        <topology evidence="1">Multi-pass membrane protein</topology>
    </subcellularLocation>
</comment>
<keyword evidence="4 6" id="KW-0472">Membrane</keyword>
<dbReference type="Pfam" id="PF20684">
    <property type="entry name" value="Fung_rhodopsin"/>
    <property type="match status" value="1"/>
</dbReference>
<name>A0A2T6ZZS0_TUBBO</name>
<reference evidence="8 9" key="1">
    <citation type="submission" date="2017-04" db="EMBL/GenBank/DDBJ databases">
        <title>Draft genome sequence of Tuber borchii Vittad., a whitish edible truffle.</title>
        <authorList>
            <consortium name="DOE Joint Genome Institute"/>
            <person name="Murat C."/>
            <person name="Kuo A."/>
            <person name="Barry K.W."/>
            <person name="Clum A."/>
            <person name="Dockter R.B."/>
            <person name="Fauchery L."/>
            <person name="Iotti M."/>
            <person name="Kohler A."/>
            <person name="Labutti K."/>
            <person name="Lindquist E.A."/>
            <person name="Lipzen A."/>
            <person name="Ohm R.A."/>
            <person name="Wang M."/>
            <person name="Grigoriev I.V."/>
            <person name="Zambonelli A."/>
            <person name="Martin F.M."/>
        </authorList>
    </citation>
    <scope>NUCLEOTIDE SEQUENCE [LARGE SCALE GENOMIC DNA]</scope>
    <source>
        <strain evidence="8 9">Tbo3840</strain>
    </source>
</reference>
<sequence>MPFTPVKFFAWILTVGVTFFTFVAVRFYVRRHEKLNRFSIASDVFLLISTLFALATVCYMCYGSLHEIEVRRNHPDWKEGQIYNKIFTDSNGLALKFVYFLGLGYMVELWCIKVAFVLFYWNMFSRTQGQKRFALYATSFFIPATFVAVIVTFFTHCRPVAISWDLKLIMKHGRRCTPNTAKSVQWLLSSSNIITDLMLMAVPLLVIRSFRLTRIDTYAVAFVFLIGIISISATIVRIFYLNQTGVFQPDFHGNITLRQQHHFELISSIEVLAALIAFCLPAFRFLLKVRFVRGGPGISSLSWASARFRSVGGGRNGDSGVYSGSVPSGTEETIREDLEGGRRAFRRKEEVSTEMIVLKTGSEKWNRGRKWMTPPKSTL</sequence>
<feature type="domain" description="Rhodopsin" evidence="7">
    <location>
        <begin position="26"/>
        <end position="288"/>
    </location>
</feature>
<dbReference type="EMBL" id="NESQ01000052">
    <property type="protein sequence ID" value="PUU80998.1"/>
    <property type="molecule type" value="Genomic_DNA"/>
</dbReference>
<dbReference type="Proteomes" id="UP000244722">
    <property type="component" value="Unassembled WGS sequence"/>
</dbReference>
<feature type="transmembrane region" description="Helical" evidence="6">
    <location>
        <begin position="218"/>
        <end position="240"/>
    </location>
</feature>